<evidence type="ECO:0000313" key="4">
    <source>
        <dbReference type="Proteomes" id="UP000002791"/>
    </source>
</evidence>
<evidence type="ECO:0000313" key="3">
    <source>
        <dbReference type="EMBL" id="EHR59275.1"/>
    </source>
</evidence>
<feature type="domain" description="AB hydrolase-1" evidence="2">
    <location>
        <begin position="30"/>
        <end position="264"/>
    </location>
</feature>
<dbReference type="GO" id="GO:0016787">
    <property type="term" value="F:hydrolase activity"/>
    <property type="evidence" value="ECO:0007669"/>
    <property type="project" value="UniProtKB-KW"/>
</dbReference>
<dbReference type="HOGENOM" id="CLU_020336_50_2_11"/>
<dbReference type="EMBL" id="CM001440">
    <property type="protein sequence ID" value="EHR59275.1"/>
    <property type="molecule type" value="Genomic_DNA"/>
</dbReference>
<keyword evidence="1" id="KW-0378">Hydrolase</keyword>
<dbReference type="PRINTS" id="PR00412">
    <property type="entry name" value="EPOXHYDRLASE"/>
</dbReference>
<sequence length="285" mass="29940">MTRRMRAEVVGASGVRIGVRIDGERHAPALVFVHGWAQSARAWDTQFADPELRERFRLIAPDLRGHGGSEAPEGGYGDPATWAADLAAVLELAGGDAVVVGWSYGGLVITDYLRTHGTRGLAGIAFVGAITEIGKGRPGGRVGPAMADALPAALSDDLGVALPALTALAEGMAHRPVPGEFSQALLGASLAVPPRVRRALFRRDVDSADVLAAVDVPVLVVHGTDDAVVDVTAGEYTAGKIAGVSARWWPGVGHLPFVESAREFDTTLRRFAEQAFESVLGRAER</sequence>
<keyword evidence="4" id="KW-1185">Reference proteome</keyword>
<gene>
    <name evidence="3" type="ORF">SaccyDRAFT_0340</name>
</gene>
<proteinExistence type="predicted"/>
<dbReference type="GO" id="GO:0016020">
    <property type="term" value="C:membrane"/>
    <property type="evidence" value="ECO:0007669"/>
    <property type="project" value="TreeGrafter"/>
</dbReference>
<dbReference type="InterPro" id="IPR050266">
    <property type="entry name" value="AB_hydrolase_sf"/>
</dbReference>
<dbReference type="InterPro" id="IPR029058">
    <property type="entry name" value="AB_hydrolase_fold"/>
</dbReference>
<dbReference type="PANTHER" id="PTHR43798">
    <property type="entry name" value="MONOACYLGLYCEROL LIPASE"/>
    <property type="match status" value="1"/>
</dbReference>
<name>H5XE44_9PSEU</name>
<reference evidence="3 4" key="1">
    <citation type="submission" date="2011-11" db="EMBL/GenBank/DDBJ databases">
        <title>The Noncontiguous Finished sequence of Saccharomonospora cyanea NA-134.</title>
        <authorList>
            <consortium name="US DOE Joint Genome Institute"/>
            <person name="Lucas S."/>
            <person name="Han J."/>
            <person name="Lapidus A."/>
            <person name="Cheng J.-F."/>
            <person name="Goodwin L."/>
            <person name="Pitluck S."/>
            <person name="Peters L."/>
            <person name="Ovchinnikova G."/>
            <person name="Lu M."/>
            <person name="Detter J.C."/>
            <person name="Han C."/>
            <person name="Tapia R."/>
            <person name="Land M."/>
            <person name="Hauser L."/>
            <person name="Kyrpides N."/>
            <person name="Ivanova N."/>
            <person name="Pagani I."/>
            <person name="Brambilla E.-M."/>
            <person name="Klenk H.-P."/>
            <person name="Woyke T."/>
        </authorList>
    </citation>
    <scope>NUCLEOTIDE SEQUENCE [LARGE SCALE GENOMIC DNA]</scope>
    <source>
        <strain evidence="3 4">NA-134</strain>
    </source>
</reference>
<dbReference type="PRINTS" id="PR00111">
    <property type="entry name" value="ABHYDROLASE"/>
</dbReference>
<dbReference type="InterPro" id="IPR000639">
    <property type="entry name" value="Epox_hydrolase-like"/>
</dbReference>
<accession>H5XE44</accession>
<dbReference type="OrthoDB" id="9785847at2"/>
<protein>
    <submittedName>
        <fullName evidence="3">Lysophospholipase</fullName>
    </submittedName>
</protein>
<dbReference type="SUPFAM" id="SSF53474">
    <property type="entry name" value="alpha/beta-Hydrolases"/>
    <property type="match status" value="1"/>
</dbReference>
<dbReference type="AlphaFoldDB" id="H5XE44"/>
<dbReference type="Gene3D" id="3.40.50.1820">
    <property type="entry name" value="alpha/beta hydrolase"/>
    <property type="match status" value="1"/>
</dbReference>
<dbReference type="eggNOG" id="COG2267">
    <property type="taxonomic scope" value="Bacteria"/>
</dbReference>
<organism evidence="3 4">
    <name type="scientific">Saccharomonospora cyanea NA-134</name>
    <dbReference type="NCBI Taxonomy" id="882082"/>
    <lineage>
        <taxon>Bacteria</taxon>
        <taxon>Bacillati</taxon>
        <taxon>Actinomycetota</taxon>
        <taxon>Actinomycetes</taxon>
        <taxon>Pseudonocardiales</taxon>
        <taxon>Pseudonocardiaceae</taxon>
        <taxon>Saccharomonospora</taxon>
    </lineage>
</organism>
<evidence type="ECO:0000256" key="1">
    <source>
        <dbReference type="ARBA" id="ARBA00022801"/>
    </source>
</evidence>
<dbReference type="STRING" id="882082.SaccyDRAFT_0340"/>
<evidence type="ECO:0000259" key="2">
    <source>
        <dbReference type="Pfam" id="PF12697"/>
    </source>
</evidence>
<dbReference type="PANTHER" id="PTHR43798:SF31">
    <property type="entry name" value="AB HYDROLASE SUPERFAMILY PROTEIN YCLE"/>
    <property type="match status" value="1"/>
</dbReference>
<dbReference type="Pfam" id="PF12697">
    <property type="entry name" value="Abhydrolase_6"/>
    <property type="match status" value="1"/>
</dbReference>
<dbReference type="InterPro" id="IPR000073">
    <property type="entry name" value="AB_hydrolase_1"/>
</dbReference>
<dbReference type="Proteomes" id="UP000002791">
    <property type="component" value="Chromosome"/>
</dbReference>